<dbReference type="GO" id="GO:0052757">
    <property type="term" value="F:chondroitin hydrolase activity"/>
    <property type="evidence" value="ECO:0007669"/>
    <property type="project" value="TreeGrafter"/>
</dbReference>
<dbReference type="InterPro" id="IPR052369">
    <property type="entry name" value="UG_Glycosaminoglycan_Hydrolase"/>
</dbReference>
<protein>
    <recommendedName>
        <fullName evidence="3">DUF2264 domain-containing protein</fullName>
    </recommendedName>
</protein>
<dbReference type="InterPro" id="IPR012341">
    <property type="entry name" value="6hp_glycosidase-like_sf"/>
</dbReference>
<proteinExistence type="inferred from homology"/>
<dbReference type="EMBL" id="VSSQ01002207">
    <property type="protein sequence ID" value="MPM13994.1"/>
    <property type="molecule type" value="Genomic_DNA"/>
</dbReference>
<dbReference type="InterPro" id="IPR049349">
    <property type="entry name" value="DUF2264_N"/>
</dbReference>
<organism evidence="4">
    <name type="scientific">bioreactor metagenome</name>
    <dbReference type="NCBI Taxonomy" id="1076179"/>
    <lineage>
        <taxon>unclassified sequences</taxon>
        <taxon>metagenomes</taxon>
        <taxon>ecological metagenomes</taxon>
    </lineage>
</organism>
<keyword evidence="1" id="KW-0378">Hydrolase</keyword>
<name>A0A644XIR6_9ZZZZ</name>
<accession>A0A644XIR6</accession>
<dbReference type="InterPro" id="IPR010905">
    <property type="entry name" value="Glyco_hydro_88"/>
</dbReference>
<dbReference type="Pfam" id="PF07470">
    <property type="entry name" value="Glyco_hydro_88"/>
    <property type="match status" value="1"/>
</dbReference>
<comment type="caution">
    <text evidence="4">The sequence shown here is derived from an EMBL/GenBank/DDBJ whole genome shotgun (WGS) entry which is preliminary data.</text>
</comment>
<dbReference type="PANTHER" id="PTHR36845">
    <property type="entry name" value="HYDROLASE, PUTATIVE (AFU_ORTHOLOGUE AFUA_7G05090)-RELATED"/>
    <property type="match status" value="1"/>
</dbReference>
<reference evidence="4" key="1">
    <citation type="submission" date="2019-08" db="EMBL/GenBank/DDBJ databases">
        <authorList>
            <person name="Kucharzyk K."/>
            <person name="Murdoch R.W."/>
            <person name="Higgins S."/>
            <person name="Loffler F."/>
        </authorList>
    </citation>
    <scope>NUCLEOTIDE SEQUENCE</scope>
</reference>
<feature type="domain" description="DUF2264" evidence="3">
    <location>
        <begin position="405"/>
        <end position="765"/>
    </location>
</feature>
<comment type="similarity">
    <text evidence="2">Belongs to the glycosyl hydrolase 88 family.</text>
</comment>
<dbReference type="Gene3D" id="1.50.10.10">
    <property type="match status" value="1"/>
</dbReference>
<gene>
    <name evidence="4" type="ORF">SDC9_60354</name>
</gene>
<dbReference type="InterPro" id="IPR008928">
    <property type="entry name" value="6-hairpin_glycosidase_sf"/>
</dbReference>
<evidence type="ECO:0000313" key="4">
    <source>
        <dbReference type="EMBL" id="MPM13994.1"/>
    </source>
</evidence>
<dbReference type="AlphaFoldDB" id="A0A644XIR6"/>
<dbReference type="SUPFAM" id="SSF48208">
    <property type="entry name" value="Six-hairpin glycosidases"/>
    <property type="match status" value="1"/>
</dbReference>
<sequence>MRIKSILLFLFLGFSSFVFAITEKKEIMQLTEETLSVSAHQMMGLYKKMAGIPGRLPRTIDRNGKLITSPDKWWTSGFFAGSLWYLYEFTGDEEFRKAALEMTERVRKQQYTTNDHDVGFMIFCSFGNALRLTGNKNSEHVIITAARSLSTRYKENTGVIRSWDSKQWQYPVIIDNMMNLELLTQATKISGDSSFYKIAVSHADTTLKYHFRKDGSSYHLISYDTINGGFVERVTHQGVNNESAWARGQAWGLYGYVMMYRETKKKIYLDQAIKIADYIAGHKNLPKDKIPYWDFNAPDIPNALRDASAGAIMASALVELSTFTDKKLAKKYYSLGKQMVRSLASPAYMAKKDENGHFILKHSVGFMAKNSEVDAPLTYADYYFIEAMLRIRKIETARASKTHPDRRYWVENMIKITEPVLANLSNSTLRQQMPVETTKAGSKRGREQVSHLEALGRTICGIAPWLELDSDDSKESKLRTRYLSMTLAALKNAVDSTSPDFIRFNNDRQNLVDAAFLAQGFLRAPENLWGGLDKKTQELMINSMIATRTFKPLENNWVLFSATVEAFLFRFTGKCNFEAIDYALEKLENWYKGDAWYGDGPAFHFDYYNSLVIHPMLYDVLAVIKDISPDYKSRFNLQSTRLSRHADQLERLISPEGTYPAIGRSLVYRFGCFHALSQATLLKKLPDHLSPVQIRSALTSVIKQQISQKGTFDKHGWLTLGFAGHQPELAESYISTGSLYLCSAVFLPLGLSADDEFWTAKPADWTNKKAWKGEQLKADKALRK</sequence>
<evidence type="ECO:0000259" key="3">
    <source>
        <dbReference type="Pfam" id="PF10022"/>
    </source>
</evidence>
<dbReference type="PANTHER" id="PTHR36845:SF1">
    <property type="entry name" value="HYDROLASE, PUTATIVE (AFU_ORTHOLOGUE AFUA_7G05090)-RELATED"/>
    <property type="match status" value="1"/>
</dbReference>
<evidence type="ECO:0000256" key="2">
    <source>
        <dbReference type="ARBA" id="ARBA00038358"/>
    </source>
</evidence>
<evidence type="ECO:0000256" key="1">
    <source>
        <dbReference type="ARBA" id="ARBA00022801"/>
    </source>
</evidence>
<dbReference type="Pfam" id="PF10022">
    <property type="entry name" value="DUF2264"/>
    <property type="match status" value="1"/>
</dbReference>
<dbReference type="GO" id="GO:0000272">
    <property type="term" value="P:polysaccharide catabolic process"/>
    <property type="evidence" value="ECO:0007669"/>
    <property type="project" value="TreeGrafter"/>
</dbReference>